<proteinExistence type="predicted"/>
<sequence>MGVSEQNMIKNSVGGRDISELEMLGIFAERRQLGRQDILRSLVSAYILLEKYRQHIITKSGAAALRTMDVLAHDAWMTEPKFAEETLYSKSQELAIDLGVFLAPALQSNVIDEEMHDREGFPELPAELSFQPVFASALHLKTRLLLDDKRYRLEFYHPGTPFDQRTMSRHGYSGSVGNYRGDVFASSSNALEMGKWQVKICLFPAVCVYDEPRSSLSKQREFDTSVENHVVNYRNFMGHDEAVGCPQIVSNAIVSVFEQDSGPGGDFLALESARLE</sequence>
<dbReference type="OrthoDB" id="303107at2759"/>
<dbReference type="AlphaFoldDB" id="M7TA61"/>
<dbReference type="HOGENOM" id="CLU_1008418_0_0_1"/>
<name>M7TA61_EUTLA</name>
<dbReference type="KEGG" id="ela:UCREL1_6276"/>
<keyword evidence="2" id="KW-1185">Reference proteome</keyword>
<accession>M7TA61</accession>
<gene>
    <name evidence="1" type="ORF">UCREL1_6276</name>
</gene>
<organism evidence="1 2">
    <name type="scientific">Eutypa lata (strain UCR-EL1)</name>
    <name type="common">Grapevine dieback disease fungus</name>
    <name type="synonym">Eutypa armeniacae</name>
    <dbReference type="NCBI Taxonomy" id="1287681"/>
    <lineage>
        <taxon>Eukaryota</taxon>
        <taxon>Fungi</taxon>
        <taxon>Dikarya</taxon>
        <taxon>Ascomycota</taxon>
        <taxon>Pezizomycotina</taxon>
        <taxon>Sordariomycetes</taxon>
        <taxon>Xylariomycetidae</taxon>
        <taxon>Xylariales</taxon>
        <taxon>Diatrypaceae</taxon>
        <taxon>Eutypa</taxon>
    </lineage>
</organism>
<evidence type="ECO:0000313" key="2">
    <source>
        <dbReference type="Proteomes" id="UP000012174"/>
    </source>
</evidence>
<dbReference type="Proteomes" id="UP000012174">
    <property type="component" value="Unassembled WGS sequence"/>
</dbReference>
<dbReference type="EMBL" id="KB706595">
    <property type="protein sequence ID" value="EMR66746.1"/>
    <property type="molecule type" value="Genomic_DNA"/>
</dbReference>
<protein>
    <submittedName>
        <fullName evidence="1">Uncharacterized protein</fullName>
    </submittedName>
</protein>
<reference evidence="2" key="1">
    <citation type="journal article" date="2013" name="Genome Announc.">
        <title>Draft genome sequence of the grapevine dieback fungus Eutypa lata UCR-EL1.</title>
        <authorList>
            <person name="Blanco-Ulate B."/>
            <person name="Rolshausen P.E."/>
            <person name="Cantu D."/>
        </authorList>
    </citation>
    <scope>NUCLEOTIDE SEQUENCE [LARGE SCALE GENOMIC DNA]</scope>
    <source>
        <strain evidence="2">UCR-EL1</strain>
    </source>
</reference>
<evidence type="ECO:0000313" key="1">
    <source>
        <dbReference type="EMBL" id="EMR66746.1"/>
    </source>
</evidence>